<keyword evidence="3" id="KW-1185">Reference proteome</keyword>
<sequence length="112" mass="12839">MKKRRRGSQEDTSQHLKREDNGILCTENCARINLQRTAYSTASSIQSRVIKQRTQPRTLGRDQDQATVKEDLAVGTSVWTQSFPGGNRIKITTLLRYPTRSYKNLIRTSKNL</sequence>
<feature type="compositionally biased region" description="Basic and acidic residues" evidence="1">
    <location>
        <begin position="7"/>
        <end position="20"/>
    </location>
</feature>
<evidence type="ECO:0000313" key="3">
    <source>
        <dbReference type="Proteomes" id="UP001163046"/>
    </source>
</evidence>
<reference evidence="2" key="1">
    <citation type="submission" date="2023-01" db="EMBL/GenBank/DDBJ databases">
        <title>Genome assembly of the deep-sea coral Lophelia pertusa.</title>
        <authorList>
            <person name="Herrera S."/>
            <person name="Cordes E."/>
        </authorList>
    </citation>
    <scope>NUCLEOTIDE SEQUENCE</scope>
    <source>
        <strain evidence="2">USNM1676648</strain>
        <tissue evidence="2">Polyp</tissue>
    </source>
</reference>
<accession>A0A9X0CU81</accession>
<name>A0A9X0CU81_9CNID</name>
<proteinExistence type="predicted"/>
<gene>
    <name evidence="2" type="ORF">OS493_038712</name>
</gene>
<organism evidence="2 3">
    <name type="scientific">Desmophyllum pertusum</name>
    <dbReference type="NCBI Taxonomy" id="174260"/>
    <lineage>
        <taxon>Eukaryota</taxon>
        <taxon>Metazoa</taxon>
        <taxon>Cnidaria</taxon>
        <taxon>Anthozoa</taxon>
        <taxon>Hexacorallia</taxon>
        <taxon>Scleractinia</taxon>
        <taxon>Caryophylliina</taxon>
        <taxon>Caryophylliidae</taxon>
        <taxon>Desmophyllum</taxon>
    </lineage>
</organism>
<evidence type="ECO:0000313" key="2">
    <source>
        <dbReference type="EMBL" id="KAJ7375795.1"/>
    </source>
</evidence>
<evidence type="ECO:0000256" key="1">
    <source>
        <dbReference type="SAM" id="MobiDB-lite"/>
    </source>
</evidence>
<comment type="caution">
    <text evidence="2">The sequence shown here is derived from an EMBL/GenBank/DDBJ whole genome shotgun (WGS) entry which is preliminary data.</text>
</comment>
<dbReference type="EMBL" id="MU826464">
    <property type="protein sequence ID" value="KAJ7375795.1"/>
    <property type="molecule type" value="Genomic_DNA"/>
</dbReference>
<dbReference type="Proteomes" id="UP001163046">
    <property type="component" value="Unassembled WGS sequence"/>
</dbReference>
<feature type="region of interest" description="Disordered" evidence="1">
    <location>
        <begin position="1"/>
        <end position="20"/>
    </location>
</feature>
<protein>
    <submittedName>
        <fullName evidence="2">Uncharacterized protein</fullName>
    </submittedName>
</protein>
<dbReference type="AlphaFoldDB" id="A0A9X0CU81"/>